<evidence type="ECO:0000259" key="3">
    <source>
        <dbReference type="Pfam" id="PF08797"/>
    </source>
</evidence>
<dbReference type="Gene3D" id="3.30.70.2330">
    <property type="match status" value="1"/>
</dbReference>
<dbReference type="InterPro" id="IPR014905">
    <property type="entry name" value="HIRAN"/>
</dbReference>
<dbReference type="EMBL" id="MT144775">
    <property type="protein sequence ID" value="QJH99203.1"/>
    <property type="molecule type" value="Genomic_DNA"/>
</dbReference>
<gene>
    <name evidence="4" type="ORF">TM448B01525_0009</name>
</gene>
<keyword evidence="1" id="KW-0479">Metal-binding</keyword>
<feature type="domain" description="HIRAN" evidence="3">
    <location>
        <begin position="9"/>
        <end position="70"/>
    </location>
</feature>
<dbReference type="Pfam" id="PF08797">
    <property type="entry name" value="HIRAN"/>
    <property type="match status" value="1"/>
</dbReference>
<reference evidence="4" key="1">
    <citation type="submission" date="2020-03" db="EMBL/GenBank/DDBJ databases">
        <title>The deep terrestrial virosphere.</title>
        <authorList>
            <person name="Holmfeldt K."/>
            <person name="Nilsson E."/>
            <person name="Simone D."/>
            <person name="Lopez-Fernandez M."/>
            <person name="Wu X."/>
            <person name="de Brujin I."/>
            <person name="Lundin D."/>
            <person name="Andersson A."/>
            <person name="Bertilsson S."/>
            <person name="Dopson M."/>
        </authorList>
    </citation>
    <scope>NUCLEOTIDE SEQUENCE</scope>
    <source>
        <strain evidence="4">TM448B01525</strain>
    </source>
</reference>
<dbReference type="GO" id="GO:0016818">
    <property type="term" value="F:hydrolase activity, acting on acid anhydrides, in phosphorus-containing anhydrides"/>
    <property type="evidence" value="ECO:0007669"/>
    <property type="project" value="InterPro"/>
</dbReference>
<dbReference type="GO" id="GO:0003676">
    <property type="term" value="F:nucleic acid binding"/>
    <property type="evidence" value="ECO:0007669"/>
    <property type="project" value="InterPro"/>
</dbReference>
<dbReference type="AlphaFoldDB" id="A0A6M3XQY3"/>
<evidence type="ECO:0000313" key="4">
    <source>
        <dbReference type="EMBL" id="QJH99203.1"/>
    </source>
</evidence>
<evidence type="ECO:0000256" key="1">
    <source>
        <dbReference type="ARBA" id="ARBA00022723"/>
    </source>
</evidence>
<keyword evidence="2" id="KW-0378">Hydrolase</keyword>
<dbReference type="GO" id="GO:0008270">
    <property type="term" value="F:zinc ion binding"/>
    <property type="evidence" value="ECO:0007669"/>
    <property type="project" value="InterPro"/>
</dbReference>
<accession>A0A6M3XQY3</accession>
<sequence length="118" mass="13331">MVEERKALYEFHVAGVQHHKLHTCIEEIKVGDILTLTSEPTNRFDPNAVRVEFESINQDSGIMLGYVPAAKGDYSTKVSAAMMTRRLRCEVLELNPEAKTWEQLKVGIFDEDEVPPGN</sequence>
<evidence type="ECO:0000256" key="2">
    <source>
        <dbReference type="ARBA" id="ARBA00022801"/>
    </source>
</evidence>
<protein>
    <submittedName>
        <fullName evidence="4">Putative HIRAN domain containing protein</fullName>
    </submittedName>
</protein>
<name>A0A6M3XQY3_9ZZZZ</name>
<proteinExistence type="predicted"/>
<organism evidence="4">
    <name type="scientific">viral metagenome</name>
    <dbReference type="NCBI Taxonomy" id="1070528"/>
    <lineage>
        <taxon>unclassified sequences</taxon>
        <taxon>metagenomes</taxon>
        <taxon>organismal metagenomes</taxon>
    </lineage>
</organism>